<organism evidence="1">
    <name type="scientific">Jonesiaceae bacterium BS-20</name>
    <dbReference type="NCBI Taxonomy" id="3120821"/>
    <lineage>
        <taxon>Bacteria</taxon>
        <taxon>Bacillati</taxon>
        <taxon>Actinomycetota</taxon>
        <taxon>Actinomycetes</taxon>
        <taxon>Micrococcales</taxon>
        <taxon>Jonesiaceae</taxon>
    </lineage>
</organism>
<reference evidence="1" key="1">
    <citation type="submission" date="2024-02" db="EMBL/GenBank/DDBJ databases">
        <title>Tomenella chthoni gen. nov. sp. nov., a member of the family Jonesiaceae isolated from bat guano.</title>
        <authorList>
            <person name="Miller S.L."/>
            <person name="King J."/>
            <person name="Sankaranarayanan K."/>
            <person name="Lawson P.A."/>
        </authorList>
    </citation>
    <scope>NUCLEOTIDE SEQUENCE</scope>
    <source>
        <strain evidence="1">BS-20</strain>
    </source>
</reference>
<sequence length="168" mass="18219">MTQDTRSKPSWLRTLMTAFRKAAPSSSSNHKWFEPTESHPIEWHAHSEKWAAVLGQNGATTILAWDGETGGEVARTFNHDIANQIVAVHNTVASWYPAGPAGGALDLTPPLDNWDLHLVTSDGFLAPSTPAHVAKHQGTTRVECISPVYLEAIEAYRAAVETAVNVPS</sequence>
<dbReference type="AlphaFoldDB" id="A0AAU7DZ30"/>
<protein>
    <submittedName>
        <fullName evidence="1">Uncharacterized protein</fullName>
    </submittedName>
</protein>
<dbReference type="EMBL" id="CP146203">
    <property type="protein sequence ID" value="XBH22960.1"/>
    <property type="molecule type" value="Genomic_DNA"/>
</dbReference>
<evidence type="ECO:0000313" key="1">
    <source>
        <dbReference type="EMBL" id="XBH22960.1"/>
    </source>
</evidence>
<name>A0AAU7DZ30_9MICO</name>
<gene>
    <name evidence="1" type="ORF">V5R04_07045</name>
</gene>
<accession>A0AAU7DZ30</accession>
<proteinExistence type="predicted"/>